<dbReference type="Proteomes" id="UP000626109">
    <property type="component" value="Unassembled WGS sequence"/>
</dbReference>
<sequence>IQRIAIKCVRDAQEMSELDHSEDLLALLFETPTRLRYVIIEAFIGFRQAAAGLGKLLQNEPIWSRLLSKTWMSAQGIEECALGSTQKHIVTMLKTSAQQLTQGTIGLSSLHTIIQYQSVYESLVALVRGSKPTEIPASAAKLNQFDTEFAHLRVYVKMFCVVAHIEATDLDNLIEGIKEKYNQLELHVAAAKFDGLPVRPHLAWLHSLRGSDVFAGIWKEAARPNGESPAERTIKQDFV</sequence>
<evidence type="ECO:0000313" key="1">
    <source>
        <dbReference type="EMBL" id="CAE8701065.1"/>
    </source>
</evidence>
<name>A0A813KJZ7_POLGL</name>
<proteinExistence type="predicted"/>
<protein>
    <submittedName>
        <fullName evidence="1">Uncharacterized protein</fullName>
    </submittedName>
</protein>
<gene>
    <name evidence="1" type="ORF">PGLA2088_LOCUS31880</name>
</gene>
<feature type="non-terminal residue" evidence="1">
    <location>
        <position position="1"/>
    </location>
</feature>
<reference evidence="1" key="1">
    <citation type="submission" date="2021-02" db="EMBL/GenBank/DDBJ databases">
        <authorList>
            <person name="Dougan E. K."/>
            <person name="Rhodes N."/>
            <person name="Thang M."/>
            <person name="Chan C."/>
        </authorList>
    </citation>
    <scope>NUCLEOTIDE SEQUENCE</scope>
</reference>
<dbReference type="AlphaFoldDB" id="A0A813KJZ7"/>
<accession>A0A813KJZ7</accession>
<evidence type="ECO:0000313" key="2">
    <source>
        <dbReference type="Proteomes" id="UP000626109"/>
    </source>
</evidence>
<comment type="caution">
    <text evidence="1">The sequence shown here is derived from an EMBL/GenBank/DDBJ whole genome shotgun (WGS) entry which is preliminary data.</text>
</comment>
<organism evidence="1 2">
    <name type="scientific">Polarella glacialis</name>
    <name type="common">Dinoflagellate</name>
    <dbReference type="NCBI Taxonomy" id="89957"/>
    <lineage>
        <taxon>Eukaryota</taxon>
        <taxon>Sar</taxon>
        <taxon>Alveolata</taxon>
        <taxon>Dinophyceae</taxon>
        <taxon>Suessiales</taxon>
        <taxon>Suessiaceae</taxon>
        <taxon>Polarella</taxon>
    </lineage>
</organism>
<dbReference type="EMBL" id="CAJNNW010029670">
    <property type="protein sequence ID" value="CAE8701065.1"/>
    <property type="molecule type" value="Genomic_DNA"/>
</dbReference>
<feature type="non-terminal residue" evidence="1">
    <location>
        <position position="239"/>
    </location>
</feature>